<evidence type="ECO:0000313" key="9">
    <source>
        <dbReference type="Proteomes" id="UP000288716"/>
    </source>
</evidence>
<name>A0A443SEA5_9ACAR</name>
<proteinExistence type="inferred from homology"/>
<keyword evidence="7" id="KW-0472">Membrane</keyword>
<evidence type="ECO:0000256" key="7">
    <source>
        <dbReference type="ARBA" id="ARBA00023136"/>
    </source>
</evidence>
<evidence type="ECO:0000256" key="4">
    <source>
        <dbReference type="ARBA" id="ARBA00022787"/>
    </source>
</evidence>
<dbReference type="GO" id="GO:0005741">
    <property type="term" value="C:mitochondrial outer membrane"/>
    <property type="evidence" value="ECO:0007669"/>
    <property type="project" value="UniProtKB-SubCell"/>
</dbReference>
<keyword evidence="3" id="KW-0812">Transmembrane</keyword>
<dbReference type="Proteomes" id="UP000288716">
    <property type="component" value="Unassembled WGS sequence"/>
</dbReference>
<dbReference type="GO" id="GO:0008053">
    <property type="term" value="P:mitochondrial fusion"/>
    <property type="evidence" value="ECO:0007669"/>
    <property type="project" value="InterPro"/>
</dbReference>
<evidence type="ECO:0000256" key="3">
    <source>
        <dbReference type="ARBA" id="ARBA00022692"/>
    </source>
</evidence>
<dbReference type="PANTHER" id="PTHR21508">
    <property type="entry name" value="MITOGUARDIN"/>
    <property type="match status" value="1"/>
</dbReference>
<comment type="subcellular location">
    <subcellularLocation>
        <location evidence="1">Mitochondrion outer membrane</location>
    </subcellularLocation>
</comment>
<dbReference type="Pfam" id="PF10265">
    <property type="entry name" value="Miga"/>
    <property type="match status" value="1"/>
</dbReference>
<comment type="caution">
    <text evidence="8">The sequence shown here is derived from an EMBL/GenBank/DDBJ whole genome shotgun (WGS) entry which is preliminary data.</text>
</comment>
<organism evidence="8 9">
    <name type="scientific">Leptotrombidium deliense</name>
    <dbReference type="NCBI Taxonomy" id="299467"/>
    <lineage>
        <taxon>Eukaryota</taxon>
        <taxon>Metazoa</taxon>
        <taxon>Ecdysozoa</taxon>
        <taxon>Arthropoda</taxon>
        <taxon>Chelicerata</taxon>
        <taxon>Arachnida</taxon>
        <taxon>Acari</taxon>
        <taxon>Acariformes</taxon>
        <taxon>Trombidiformes</taxon>
        <taxon>Prostigmata</taxon>
        <taxon>Anystina</taxon>
        <taxon>Parasitengona</taxon>
        <taxon>Trombiculoidea</taxon>
        <taxon>Trombiculidae</taxon>
        <taxon>Leptotrombidium</taxon>
    </lineage>
</organism>
<keyword evidence="4" id="KW-1000">Mitochondrion outer membrane</keyword>
<reference evidence="8 9" key="1">
    <citation type="journal article" date="2018" name="Gigascience">
        <title>Genomes of trombidid mites reveal novel predicted allergens and laterally-transferred genes associated with secondary metabolism.</title>
        <authorList>
            <person name="Dong X."/>
            <person name="Chaisiri K."/>
            <person name="Xia D."/>
            <person name="Armstrong S.D."/>
            <person name="Fang Y."/>
            <person name="Donnelly M.J."/>
            <person name="Kadowaki T."/>
            <person name="McGarry J.W."/>
            <person name="Darby A.C."/>
            <person name="Makepeace B.L."/>
        </authorList>
    </citation>
    <scope>NUCLEOTIDE SEQUENCE [LARGE SCALE GENOMIC DNA]</scope>
    <source>
        <strain evidence="8">UoL-UT</strain>
    </source>
</reference>
<keyword evidence="9" id="KW-1185">Reference proteome</keyword>
<dbReference type="VEuPathDB" id="VectorBase:LDEU006194"/>
<evidence type="ECO:0000256" key="1">
    <source>
        <dbReference type="ARBA" id="ARBA00004294"/>
    </source>
</evidence>
<dbReference type="PANTHER" id="PTHR21508:SF5">
    <property type="entry name" value="MITOGUARDIN"/>
    <property type="match status" value="1"/>
</dbReference>
<dbReference type="InterPro" id="IPR019392">
    <property type="entry name" value="Miga"/>
</dbReference>
<evidence type="ECO:0000256" key="6">
    <source>
        <dbReference type="ARBA" id="ARBA00023128"/>
    </source>
</evidence>
<accession>A0A443SEA5</accession>
<dbReference type="OrthoDB" id="8880065at2759"/>
<protein>
    <submittedName>
        <fullName evidence="8">Protein FAM73B-like protein</fullName>
    </submittedName>
</protein>
<evidence type="ECO:0000256" key="2">
    <source>
        <dbReference type="ARBA" id="ARBA00008969"/>
    </source>
</evidence>
<keyword evidence="5" id="KW-1133">Transmembrane helix</keyword>
<dbReference type="STRING" id="299467.A0A443SEA5"/>
<dbReference type="AlphaFoldDB" id="A0A443SEA5"/>
<evidence type="ECO:0000256" key="5">
    <source>
        <dbReference type="ARBA" id="ARBA00022989"/>
    </source>
</evidence>
<evidence type="ECO:0000313" key="8">
    <source>
        <dbReference type="EMBL" id="RWS25845.1"/>
    </source>
</evidence>
<gene>
    <name evidence="8" type="ORF">B4U80_07747</name>
</gene>
<comment type="similarity">
    <text evidence="2">Belongs to the mitoguardin family.</text>
</comment>
<sequence>MDFSDGSNSLLKASLKPLSYIKLQFSDNYKFWLKVGLVAGSSIGAVYIGGKLVKYIIVSKRKQRELPVNGLKPISFGLKSERHSESPARIKDISVPDSSNVTLTFASLPRHRTGSLRARRRNDSFTSGSTTLLLSSRSPSELTLYGLETIKRAVKLFEECKSRVQGEDERASVDSELEFIISKARQLVDDIEDFRKGITPERDIEEEEYSVRGYADDTRSIASSFDGTITSSITLPYFDIEPNIHFFKLYTQALENIDSIPLPRVIRTDQLNCDSDDDFIAKVQCLREAFSFIFIKEENRQFFIDIGKDILTILLTHSLQDPSDCLAAYYEFLEFVTNTENHSELETEVATRSISCISFYDLVLDYVILDSFDDLENPPSAVLSVANNRWLSAGFRELALQTAVTAVLRHKRSKLVNSCGFFAHFYNILEHISPILAWGFLGTDYELKFKCNLIKESISDLIRDYFTFDKVRYTSLQDLSHDILKLTDEEYCELQRKLSV</sequence>
<keyword evidence="6" id="KW-0496">Mitochondrion</keyword>
<dbReference type="EMBL" id="NCKV01003329">
    <property type="protein sequence ID" value="RWS25845.1"/>
    <property type="molecule type" value="Genomic_DNA"/>
</dbReference>